<evidence type="ECO:0000313" key="4">
    <source>
        <dbReference type="Proteomes" id="UP001153954"/>
    </source>
</evidence>
<keyword evidence="4" id="KW-1185">Reference proteome</keyword>
<accession>A0AAU9UVR6</accession>
<proteinExistence type="predicted"/>
<evidence type="ECO:0000256" key="2">
    <source>
        <dbReference type="SAM" id="MobiDB-lite"/>
    </source>
</evidence>
<name>A0AAU9UVR6_EUPED</name>
<dbReference type="EMBL" id="CAKOGL010000024">
    <property type="protein sequence ID" value="CAH2101679.1"/>
    <property type="molecule type" value="Genomic_DNA"/>
</dbReference>
<feature type="coiled-coil region" evidence="1">
    <location>
        <begin position="47"/>
        <end position="74"/>
    </location>
</feature>
<keyword evidence="1" id="KW-0175">Coiled coil</keyword>
<reference evidence="3" key="1">
    <citation type="submission" date="2022-03" db="EMBL/GenBank/DDBJ databases">
        <authorList>
            <person name="Tunstrom K."/>
        </authorList>
    </citation>
    <scope>NUCLEOTIDE SEQUENCE</scope>
</reference>
<feature type="region of interest" description="Disordered" evidence="2">
    <location>
        <begin position="224"/>
        <end position="248"/>
    </location>
</feature>
<evidence type="ECO:0000256" key="1">
    <source>
        <dbReference type="SAM" id="Coils"/>
    </source>
</evidence>
<dbReference type="AlphaFoldDB" id="A0AAU9UVR6"/>
<dbReference type="Proteomes" id="UP001153954">
    <property type="component" value="Unassembled WGS sequence"/>
</dbReference>
<protein>
    <submittedName>
        <fullName evidence="3">Uncharacterized protein</fullName>
    </submittedName>
</protein>
<evidence type="ECO:0000313" key="3">
    <source>
        <dbReference type="EMBL" id="CAH2101679.1"/>
    </source>
</evidence>
<sequence>MDSIKNTVAELTEQFNNRMTEFQKELKTSVPTVSSSSNIEVQFNAFRSFVLAALENLQRQVELLSRQADEIEMRTRKKILLVHGVPEAKIETSVTLTKMLSERMQLPELTKDSIHTLHRLGQSNSDRPRAILIKFKETSLRNKVWFSKKSLKGSGVTLSEFLTRCRHRIFQTARQRFGVNRCWTRDGTVVVMGPDGTKHRIYSIADLNSIPSCDGDVEVTPAVVGASPPASAKNSKMSQLRSRRIQKK</sequence>
<gene>
    <name evidence="3" type="ORF">EEDITHA_LOCUS16412</name>
</gene>
<organism evidence="3 4">
    <name type="scientific">Euphydryas editha</name>
    <name type="common">Edith's checkerspot</name>
    <dbReference type="NCBI Taxonomy" id="104508"/>
    <lineage>
        <taxon>Eukaryota</taxon>
        <taxon>Metazoa</taxon>
        <taxon>Ecdysozoa</taxon>
        <taxon>Arthropoda</taxon>
        <taxon>Hexapoda</taxon>
        <taxon>Insecta</taxon>
        <taxon>Pterygota</taxon>
        <taxon>Neoptera</taxon>
        <taxon>Endopterygota</taxon>
        <taxon>Lepidoptera</taxon>
        <taxon>Glossata</taxon>
        <taxon>Ditrysia</taxon>
        <taxon>Papilionoidea</taxon>
        <taxon>Nymphalidae</taxon>
        <taxon>Nymphalinae</taxon>
        <taxon>Euphydryas</taxon>
    </lineage>
</organism>
<comment type="caution">
    <text evidence="3">The sequence shown here is derived from an EMBL/GenBank/DDBJ whole genome shotgun (WGS) entry which is preliminary data.</text>
</comment>